<dbReference type="EMBL" id="DYXY01000140">
    <property type="protein sequence ID" value="HJE15523.1"/>
    <property type="molecule type" value="Genomic_DNA"/>
</dbReference>
<proteinExistence type="predicted"/>
<dbReference type="AlphaFoldDB" id="A0A921DWC2"/>
<protein>
    <submittedName>
        <fullName evidence="2">Uncharacterized protein</fullName>
    </submittedName>
</protein>
<reference evidence="2" key="1">
    <citation type="journal article" date="2021" name="PeerJ">
        <title>Extensive microbial diversity within the chicken gut microbiome revealed by metagenomics and culture.</title>
        <authorList>
            <person name="Gilroy R."/>
            <person name="Ravi A."/>
            <person name="Getino M."/>
            <person name="Pursley I."/>
            <person name="Horton D.L."/>
            <person name="Alikhan N.F."/>
            <person name="Baker D."/>
            <person name="Gharbi K."/>
            <person name="Hall N."/>
            <person name="Watson M."/>
            <person name="Adriaenssens E.M."/>
            <person name="Foster-Nyarko E."/>
            <person name="Jarju S."/>
            <person name="Secka A."/>
            <person name="Antonio M."/>
            <person name="Oren A."/>
            <person name="Chaudhuri R.R."/>
            <person name="La Ragione R."/>
            <person name="Hildebrand F."/>
            <person name="Pallen M.J."/>
        </authorList>
    </citation>
    <scope>NUCLEOTIDE SEQUENCE</scope>
    <source>
        <strain evidence="2">CHK173-2119</strain>
    </source>
</reference>
<dbReference type="Proteomes" id="UP000774947">
    <property type="component" value="Unassembled WGS sequence"/>
</dbReference>
<keyword evidence="1" id="KW-1133">Transmembrane helix</keyword>
<evidence type="ECO:0000313" key="3">
    <source>
        <dbReference type="Proteomes" id="UP000774947"/>
    </source>
</evidence>
<organism evidence="2 3">
    <name type="scientific">Lapidilactobacillus dextrinicus</name>
    <dbReference type="NCBI Taxonomy" id="51664"/>
    <lineage>
        <taxon>Bacteria</taxon>
        <taxon>Bacillati</taxon>
        <taxon>Bacillota</taxon>
        <taxon>Bacilli</taxon>
        <taxon>Lactobacillales</taxon>
        <taxon>Lactobacillaceae</taxon>
        <taxon>Lapidilactobacillus</taxon>
    </lineage>
</organism>
<reference evidence="2" key="2">
    <citation type="submission" date="2021-09" db="EMBL/GenBank/DDBJ databases">
        <authorList>
            <person name="Gilroy R."/>
        </authorList>
    </citation>
    <scope>NUCLEOTIDE SEQUENCE</scope>
    <source>
        <strain evidence="2">CHK173-2119</strain>
    </source>
</reference>
<feature type="transmembrane region" description="Helical" evidence="1">
    <location>
        <begin position="77"/>
        <end position="98"/>
    </location>
</feature>
<evidence type="ECO:0000313" key="2">
    <source>
        <dbReference type="EMBL" id="HJE15523.1"/>
    </source>
</evidence>
<keyword evidence="1" id="KW-0472">Membrane</keyword>
<gene>
    <name evidence="2" type="ORF">K8W17_05545</name>
</gene>
<evidence type="ECO:0000256" key="1">
    <source>
        <dbReference type="SAM" id="Phobius"/>
    </source>
</evidence>
<feature type="transmembrane region" description="Helical" evidence="1">
    <location>
        <begin position="34"/>
        <end position="57"/>
    </location>
</feature>
<comment type="caution">
    <text evidence="2">The sequence shown here is derived from an EMBL/GenBank/DDBJ whole genome shotgun (WGS) entry which is preliminary data.</text>
</comment>
<sequence length="169" mass="19930">MVKKVITRQEVSHELVSDQYFMAGHLGLKIRQTLLALLAWLGVFLSFLWLSIPYLWPQITKQLHFNMKRQEVSEIKSFGLFFLTAALVIFIGAIVLTIRNNCIYNRKLTKYTLHDEQEVEQRIAIMDQFYTERFGPREMRESVRYYSVSEEQNLADDTIQNLFKENGES</sequence>
<name>A0A921DWC2_9LACO</name>
<accession>A0A921DWC2</accession>
<keyword evidence="1" id="KW-0812">Transmembrane</keyword>